<keyword evidence="1" id="KW-0560">Oxidoreductase</keyword>
<dbReference type="AlphaFoldDB" id="A0A640URQ2"/>
<dbReference type="RefSeq" id="WP_159743140.1">
    <property type="nucleotide sequence ID" value="NZ_BLIR01000001.1"/>
</dbReference>
<comment type="caution">
    <text evidence="3">The sequence shown here is derived from an EMBL/GenBank/DDBJ whole genome shotgun (WGS) entry which is preliminary data.</text>
</comment>
<dbReference type="InterPro" id="IPR036188">
    <property type="entry name" value="FAD/NAD-bd_sf"/>
</dbReference>
<dbReference type="EMBL" id="BLIR01000001">
    <property type="protein sequence ID" value="GFE36955.1"/>
    <property type="molecule type" value="Genomic_DNA"/>
</dbReference>
<gene>
    <name evidence="3" type="ORF">Stube_16280</name>
</gene>
<dbReference type="SUPFAM" id="SSF51905">
    <property type="entry name" value="FAD/NAD(P)-binding domain"/>
    <property type="match status" value="1"/>
</dbReference>
<dbReference type="GeneID" id="96282777"/>
<dbReference type="PANTHER" id="PTHR13847:SF287">
    <property type="entry name" value="FAD-DEPENDENT OXIDOREDUCTASE DOMAIN-CONTAINING PROTEIN 1"/>
    <property type="match status" value="1"/>
</dbReference>
<sequence>MTQSVARADVAVVGGGIIGLATAERLTAQRLSVVLVDDSGIAGGATGSSGGLIRAFDPDQDHASWAAQGLELYLRRGWRGTWPQVHEHGSLTLLRTADLTRRSAQTSALRAAGHDLALLSADEIRTRFPGLDVPDDLAGVYEPRGGWVPARQVAHALLCDAGPGLRVLRARATAVRTADSRVTGLATDAGSVQARAVLLAAGAGSSPLAASVGVPLPLRTRSVAYGLFDPGISAPNAALPTIVDVTTGAWVRRWDTHPTLLAGVRSSATDVPETVRTGISAPEEERIRGVLRRRLPCLADAPAVGGRTAYDAQALAGGGAVTAWPEPRGLVTATGWNGGGFKLAPAVGAHTAARLQEVLT</sequence>
<dbReference type="PANTHER" id="PTHR13847">
    <property type="entry name" value="SARCOSINE DEHYDROGENASE-RELATED"/>
    <property type="match status" value="1"/>
</dbReference>
<dbReference type="OrthoDB" id="9806452at2"/>
<evidence type="ECO:0000259" key="2">
    <source>
        <dbReference type="Pfam" id="PF01266"/>
    </source>
</evidence>
<evidence type="ECO:0000313" key="4">
    <source>
        <dbReference type="Proteomes" id="UP000431826"/>
    </source>
</evidence>
<dbReference type="GO" id="GO:0016491">
    <property type="term" value="F:oxidoreductase activity"/>
    <property type="evidence" value="ECO:0007669"/>
    <property type="project" value="UniProtKB-KW"/>
</dbReference>
<accession>A0A640URQ2</accession>
<dbReference type="Gene3D" id="3.50.50.60">
    <property type="entry name" value="FAD/NAD(P)-binding domain"/>
    <property type="match status" value="1"/>
</dbReference>
<feature type="domain" description="FAD dependent oxidoreductase" evidence="2">
    <location>
        <begin position="9"/>
        <end position="354"/>
    </location>
</feature>
<proteinExistence type="predicted"/>
<evidence type="ECO:0000313" key="3">
    <source>
        <dbReference type="EMBL" id="GFE36955.1"/>
    </source>
</evidence>
<dbReference type="Pfam" id="PF01266">
    <property type="entry name" value="DAO"/>
    <property type="match status" value="1"/>
</dbReference>
<organism evidence="3 4">
    <name type="scientific">Streptomyces tubercidicus</name>
    <dbReference type="NCBI Taxonomy" id="47759"/>
    <lineage>
        <taxon>Bacteria</taxon>
        <taxon>Bacillati</taxon>
        <taxon>Actinomycetota</taxon>
        <taxon>Actinomycetes</taxon>
        <taxon>Kitasatosporales</taxon>
        <taxon>Streptomycetaceae</taxon>
        <taxon>Streptomyces</taxon>
    </lineage>
</organism>
<evidence type="ECO:0000256" key="1">
    <source>
        <dbReference type="ARBA" id="ARBA00023002"/>
    </source>
</evidence>
<dbReference type="GO" id="GO:0005737">
    <property type="term" value="C:cytoplasm"/>
    <property type="evidence" value="ECO:0007669"/>
    <property type="project" value="TreeGrafter"/>
</dbReference>
<dbReference type="InterPro" id="IPR006076">
    <property type="entry name" value="FAD-dep_OxRdtase"/>
</dbReference>
<reference evidence="3 4" key="1">
    <citation type="submission" date="2019-12" db="EMBL/GenBank/DDBJ databases">
        <title>Whole genome shotgun sequence of Streptomyces tubercidicus NBRC 13090.</title>
        <authorList>
            <person name="Ichikawa N."/>
            <person name="Kimura A."/>
            <person name="Kitahashi Y."/>
            <person name="Komaki H."/>
            <person name="Tamura T."/>
        </authorList>
    </citation>
    <scope>NUCLEOTIDE SEQUENCE [LARGE SCALE GENOMIC DNA]</scope>
    <source>
        <strain evidence="3 4">NBRC 13090</strain>
    </source>
</reference>
<protein>
    <submittedName>
        <fullName evidence="3">FAD-dependent oxidoreductase</fullName>
    </submittedName>
</protein>
<dbReference type="Gene3D" id="3.30.9.10">
    <property type="entry name" value="D-Amino Acid Oxidase, subunit A, domain 2"/>
    <property type="match status" value="1"/>
</dbReference>
<name>A0A640URQ2_9ACTN</name>
<dbReference type="Proteomes" id="UP000431826">
    <property type="component" value="Unassembled WGS sequence"/>
</dbReference>
<keyword evidence="4" id="KW-1185">Reference proteome</keyword>